<feature type="chain" id="PRO_5042978251" description="Lipoprotein" evidence="1">
    <location>
        <begin position="24"/>
        <end position="142"/>
    </location>
</feature>
<evidence type="ECO:0000256" key="1">
    <source>
        <dbReference type="SAM" id="SignalP"/>
    </source>
</evidence>
<keyword evidence="1" id="KW-0732">Signal</keyword>
<evidence type="ECO:0000313" key="3">
    <source>
        <dbReference type="Proteomes" id="UP001319200"/>
    </source>
</evidence>
<evidence type="ECO:0000313" key="2">
    <source>
        <dbReference type="EMBL" id="MBT1696715.1"/>
    </source>
</evidence>
<dbReference type="Proteomes" id="UP001319200">
    <property type="component" value="Unassembled WGS sequence"/>
</dbReference>
<name>A0AAP2GNB3_9BACT</name>
<reference evidence="2 3" key="1">
    <citation type="submission" date="2021-05" db="EMBL/GenBank/DDBJ databases">
        <title>A Polyphasic approach of four new species of the genus Ohtaekwangia: Ohtaekwangia histidinii sp. nov., Ohtaekwangia cretensis sp. nov., Ohtaekwangia indiensis sp. nov., Ohtaekwangia reichenbachii sp. nov. from diverse environment.</title>
        <authorList>
            <person name="Octaviana S."/>
        </authorList>
    </citation>
    <scope>NUCLEOTIDE SEQUENCE [LARGE SCALE GENOMIC DNA]</scope>
    <source>
        <strain evidence="2 3">PWU4</strain>
    </source>
</reference>
<sequence>MKINRSFAQALLLALTIIAVCCSEEPATQPYVPSPDYWKYQGEENMLSKVVKDLENMPDATSFQTKLAGQPLWKESQSLMLEGTPSILIPVANQKGDRIKAVVVVRYKNKKKTIEYELVFRKELQKKEGPYYHRTRAAWRVF</sequence>
<feature type="signal peptide" evidence="1">
    <location>
        <begin position="1"/>
        <end position="23"/>
    </location>
</feature>
<gene>
    <name evidence="2" type="ORF">KK083_07510</name>
</gene>
<dbReference type="AlphaFoldDB" id="A0AAP2GNB3"/>
<proteinExistence type="predicted"/>
<comment type="caution">
    <text evidence="2">The sequence shown here is derived from an EMBL/GenBank/DDBJ whole genome shotgun (WGS) entry which is preliminary data.</text>
</comment>
<accession>A0AAP2GNB3</accession>
<dbReference type="RefSeq" id="WP_254162092.1">
    <property type="nucleotide sequence ID" value="NZ_JAHESF010000005.1"/>
</dbReference>
<organism evidence="2 3">
    <name type="scientific">Chryseosolibacter histidini</name>
    <dbReference type="NCBI Taxonomy" id="2782349"/>
    <lineage>
        <taxon>Bacteria</taxon>
        <taxon>Pseudomonadati</taxon>
        <taxon>Bacteroidota</taxon>
        <taxon>Cytophagia</taxon>
        <taxon>Cytophagales</taxon>
        <taxon>Chryseotaleaceae</taxon>
        <taxon>Chryseosolibacter</taxon>
    </lineage>
</organism>
<protein>
    <recommendedName>
        <fullName evidence="4">Lipoprotein</fullName>
    </recommendedName>
</protein>
<dbReference type="EMBL" id="JAHESF010000005">
    <property type="protein sequence ID" value="MBT1696715.1"/>
    <property type="molecule type" value="Genomic_DNA"/>
</dbReference>
<evidence type="ECO:0008006" key="4">
    <source>
        <dbReference type="Google" id="ProtNLM"/>
    </source>
</evidence>
<keyword evidence="3" id="KW-1185">Reference proteome</keyword>